<feature type="compositionally biased region" description="Basic and acidic residues" evidence="1">
    <location>
        <begin position="39"/>
        <end position="48"/>
    </location>
</feature>
<sequence>MYFPDKIQHLHSSLPTERSTMLNTIAEQATEPPASGQAKETRAENQEKHNKHTIHCRKADQDGPMIDSAKSHDHPSTDASVFALPPTKIHDGRLFRKVG</sequence>
<gene>
    <name evidence="2" type="ORF">CC80DRAFT_492255</name>
</gene>
<reference evidence="2" key="1">
    <citation type="journal article" date="2020" name="Stud. Mycol.">
        <title>101 Dothideomycetes genomes: a test case for predicting lifestyles and emergence of pathogens.</title>
        <authorList>
            <person name="Haridas S."/>
            <person name="Albert R."/>
            <person name="Binder M."/>
            <person name="Bloem J."/>
            <person name="Labutti K."/>
            <person name="Salamov A."/>
            <person name="Andreopoulos B."/>
            <person name="Baker S."/>
            <person name="Barry K."/>
            <person name="Bills G."/>
            <person name="Bluhm B."/>
            <person name="Cannon C."/>
            <person name="Castanera R."/>
            <person name="Culley D."/>
            <person name="Daum C."/>
            <person name="Ezra D."/>
            <person name="Gonzalez J."/>
            <person name="Henrissat B."/>
            <person name="Kuo A."/>
            <person name="Liang C."/>
            <person name="Lipzen A."/>
            <person name="Lutzoni F."/>
            <person name="Magnuson J."/>
            <person name="Mondo S."/>
            <person name="Nolan M."/>
            <person name="Ohm R."/>
            <person name="Pangilinan J."/>
            <person name="Park H.-J."/>
            <person name="Ramirez L."/>
            <person name="Alfaro M."/>
            <person name="Sun H."/>
            <person name="Tritt A."/>
            <person name="Yoshinaga Y."/>
            <person name="Zwiers L.-H."/>
            <person name="Turgeon B."/>
            <person name="Goodwin S."/>
            <person name="Spatafora J."/>
            <person name="Crous P."/>
            <person name="Grigoriev I."/>
        </authorList>
    </citation>
    <scope>NUCLEOTIDE SEQUENCE</scope>
    <source>
        <strain evidence="2">CBS 675.92</strain>
    </source>
</reference>
<dbReference type="OrthoDB" id="3695564at2759"/>
<organism evidence="2 3">
    <name type="scientific">Byssothecium circinans</name>
    <dbReference type="NCBI Taxonomy" id="147558"/>
    <lineage>
        <taxon>Eukaryota</taxon>
        <taxon>Fungi</taxon>
        <taxon>Dikarya</taxon>
        <taxon>Ascomycota</taxon>
        <taxon>Pezizomycotina</taxon>
        <taxon>Dothideomycetes</taxon>
        <taxon>Pleosporomycetidae</taxon>
        <taxon>Pleosporales</taxon>
        <taxon>Massarineae</taxon>
        <taxon>Massarinaceae</taxon>
        <taxon>Byssothecium</taxon>
    </lineage>
</organism>
<dbReference type="EMBL" id="ML976991">
    <property type="protein sequence ID" value="KAF1956747.1"/>
    <property type="molecule type" value="Genomic_DNA"/>
</dbReference>
<dbReference type="Proteomes" id="UP000800035">
    <property type="component" value="Unassembled WGS sequence"/>
</dbReference>
<dbReference type="AlphaFoldDB" id="A0A6A5U6L1"/>
<protein>
    <submittedName>
        <fullName evidence="2">Uncharacterized protein</fullName>
    </submittedName>
</protein>
<feature type="region of interest" description="Disordered" evidence="1">
    <location>
        <begin position="29"/>
        <end position="83"/>
    </location>
</feature>
<keyword evidence="3" id="KW-1185">Reference proteome</keyword>
<name>A0A6A5U6L1_9PLEO</name>
<evidence type="ECO:0000313" key="3">
    <source>
        <dbReference type="Proteomes" id="UP000800035"/>
    </source>
</evidence>
<proteinExistence type="predicted"/>
<accession>A0A6A5U6L1</accession>
<evidence type="ECO:0000256" key="1">
    <source>
        <dbReference type="SAM" id="MobiDB-lite"/>
    </source>
</evidence>
<evidence type="ECO:0000313" key="2">
    <source>
        <dbReference type="EMBL" id="KAF1956747.1"/>
    </source>
</evidence>